<protein>
    <recommendedName>
        <fullName evidence="9">Helicase ATP-binding domain-containing protein</fullName>
    </recommendedName>
</protein>
<accession>A0A3B3R3R4</accession>
<dbReference type="InterPro" id="IPR014001">
    <property type="entry name" value="Helicase_ATP-bd"/>
</dbReference>
<keyword evidence="6" id="KW-0067">ATP-binding</keyword>
<keyword evidence="7" id="KW-0539">Nucleus</keyword>
<name>A0A3B3R3R4_9TELE</name>
<dbReference type="GO" id="GO:0043138">
    <property type="term" value="F:3'-5' DNA helicase activity"/>
    <property type="evidence" value="ECO:0007669"/>
    <property type="project" value="TreeGrafter"/>
</dbReference>
<feature type="compositionally biased region" description="Polar residues" evidence="8">
    <location>
        <begin position="37"/>
        <end position="58"/>
    </location>
</feature>
<keyword evidence="5" id="KW-0347">Helicase</keyword>
<feature type="compositionally biased region" description="Polar residues" evidence="8">
    <location>
        <begin position="1"/>
        <end position="19"/>
    </location>
</feature>
<dbReference type="InterPro" id="IPR011545">
    <property type="entry name" value="DEAD/DEAH_box_helicase_dom"/>
</dbReference>
<evidence type="ECO:0000256" key="5">
    <source>
        <dbReference type="ARBA" id="ARBA00022806"/>
    </source>
</evidence>
<evidence type="ECO:0000313" key="11">
    <source>
        <dbReference type="Proteomes" id="UP000261540"/>
    </source>
</evidence>
<dbReference type="GeneTree" id="ENSGT00940000156480"/>
<dbReference type="GO" id="GO:0009378">
    <property type="term" value="F:four-way junction helicase activity"/>
    <property type="evidence" value="ECO:0007669"/>
    <property type="project" value="TreeGrafter"/>
</dbReference>
<proteinExistence type="inferred from homology"/>
<dbReference type="Pfam" id="PF00270">
    <property type="entry name" value="DEAD"/>
    <property type="match status" value="1"/>
</dbReference>
<evidence type="ECO:0000256" key="8">
    <source>
        <dbReference type="SAM" id="MobiDB-lite"/>
    </source>
</evidence>
<reference evidence="10" key="1">
    <citation type="submission" date="2025-08" db="UniProtKB">
        <authorList>
            <consortium name="Ensembl"/>
        </authorList>
    </citation>
    <scope>IDENTIFICATION</scope>
</reference>
<dbReference type="InterPro" id="IPR027417">
    <property type="entry name" value="P-loop_NTPase"/>
</dbReference>
<dbReference type="STRING" id="1676925.ENSPKIP00000013407"/>
<evidence type="ECO:0000259" key="9">
    <source>
        <dbReference type="PROSITE" id="PS51192"/>
    </source>
</evidence>
<dbReference type="SMART" id="SM00487">
    <property type="entry name" value="DEXDc"/>
    <property type="match status" value="1"/>
</dbReference>
<evidence type="ECO:0000256" key="7">
    <source>
        <dbReference type="ARBA" id="ARBA00023242"/>
    </source>
</evidence>
<feature type="region of interest" description="Disordered" evidence="8">
    <location>
        <begin position="1"/>
        <end position="61"/>
    </location>
</feature>
<dbReference type="GO" id="GO:0005524">
    <property type="term" value="F:ATP binding"/>
    <property type="evidence" value="ECO:0007669"/>
    <property type="project" value="UniProtKB-KW"/>
</dbReference>
<keyword evidence="11" id="KW-1185">Reference proteome</keyword>
<dbReference type="AlphaFoldDB" id="A0A3B3R3R4"/>
<keyword evidence="4" id="KW-0378">Hydrolase</keyword>
<dbReference type="PROSITE" id="PS51192">
    <property type="entry name" value="HELICASE_ATP_BIND_1"/>
    <property type="match status" value="1"/>
</dbReference>
<feature type="domain" description="Helicase ATP-binding" evidence="9">
    <location>
        <begin position="149"/>
        <end position="317"/>
    </location>
</feature>
<sequence>MSSGNQRTLFQTWGTSLSKKTLKSDGGNQAPGRRKASASTGSGKQHRTANPASVTPRSSLWGEIGRDVRSAEVVGQQQQEEEDDELMLIAVYEAEKALQAADYSIEDGSVKVALPNGTSLDDLPGFDSSSAEVWVYPTNYPIREYQLKISEAALFQNTMVCLPTGLGKTFIAAVVMYNFYRWYPSGKIVFMAPTKPLVAQQIEACYKVMGIPQGHMAELTGSTQASSRRELWRARRVFFLTPQVMVNDLSREACPATQVKCLVIDEAHKALGNHAYCQVVRELINQTQQFRILALSATPGGDIKAVQQVISNLLISHIELRSEESPDIQAHSHQRSVQKIVVPLGDLLSGYQARYLQVLEKFTSRLTQTGVLSARDLRSLTKYQVILARDQFRNNPHPRIVVRPGAWAPPAHCMCSLSMRWSREPGGPSLSCVT</sequence>
<dbReference type="FunFam" id="3.40.50.300:FF:000861">
    <property type="entry name" value="Fanconi anemia, complementation group M"/>
    <property type="match status" value="1"/>
</dbReference>
<reference evidence="10" key="2">
    <citation type="submission" date="2025-09" db="UniProtKB">
        <authorList>
            <consortium name="Ensembl"/>
        </authorList>
    </citation>
    <scope>IDENTIFICATION</scope>
</reference>
<evidence type="ECO:0000256" key="1">
    <source>
        <dbReference type="ARBA" id="ARBA00004123"/>
    </source>
</evidence>
<dbReference type="GO" id="GO:0005634">
    <property type="term" value="C:nucleus"/>
    <property type="evidence" value="ECO:0007669"/>
    <property type="project" value="UniProtKB-SubCell"/>
</dbReference>
<evidence type="ECO:0000256" key="6">
    <source>
        <dbReference type="ARBA" id="ARBA00022840"/>
    </source>
</evidence>
<dbReference type="GO" id="GO:0000400">
    <property type="term" value="F:four-way junction DNA binding"/>
    <property type="evidence" value="ECO:0007669"/>
    <property type="project" value="TreeGrafter"/>
</dbReference>
<dbReference type="GO" id="GO:0036297">
    <property type="term" value="P:interstrand cross-link repair"/>
    <property type="evidence" value="ECO:0007669"/>
    <property type="project" value="TreeGrafter"/>
</dbReference>
<keyword evidence="3" id="KW-0547">Nucleotide-binding</keyword>
<evidence type="ECO:0000256" key="2">
    <source>
        <dbReference type="ARBA" id="ARBA00009889"/>
    </source>
</evidence>
<dbReference type="Proteomes" id="UP000261540">
    <property type="component" value="Unplaced"/>
</dbReference>
<dbReference type="SUPFAM" id="SSF52540">
    <property type="entry name" value="P-loop containing nucleoside triphosphate hydrolases"/>
    <property type="match status" value="1"/>
</dbReference>
<evidence type="ECO:0000256" key="4">
    <source>
        <dbReference type="ARBA" id="ARBA00022801"/>
    </source>
</evidence>
<comment type="subcellular location">
    <subcellularLocation>
        <location evidence="1">Nucleus</location>
    </subcellularLocation>
</comment>
<evidence type="ECO:0000313" key="10">
    <source>
        <dbReference type="Ensembl" id="ENSPKIP00000013407.1"/>
    </source>
</evidence>
<comment type="similarity">
    <text evidence="2">Belongs to the DEAD box helicase family. DEAH subfamily. FANCM sub-subfamily.</text>
</comment>
<dbReference type="Ensembl" id="ENSPKIT00000037831.1">
    <property type="protein sequence ID" value="ENSPKIP00000013407.1"/>
    <property type="gene ID" value="ENSPKIG00000000861.1"/>
</dbReference>
<dbReference type="GO" id="GO:0045003">
    <property type="term" value="P:double-strand break repair via synthesis-dependent strand annealing"/>
    <property type="evidence" value="ECO:0007669"/>
    <property type="project" value="TreeGrafter"/>
</dbReference>
<dbReference type="CDD" id="cd18033">
    <property type="entry name" value="DEXDc_FANCM"/>
    <property type="match status" value="1"/>
</dbReference>
<dbReference type="InterPro" id="IPR044749">
    <property type="entry name" value="FANCM_DEXDc"/>
</dbReference>
<evidence type="ECO:0000256" key="3">
    <source>
        <dbReference type="ARBA" id="ARBA00022741"/>
    </source>
</evidence>
<dbReference type="GO" id="GO:0016787">
    <property type="term" value="F:hydrolase activity"/>
    <property type="evidence" value="ECO:0007669"/>
    <property type="project" value="UniProtKB-KW"/>
</dbReference>
<organism evidence="10 11">
    <name type="scientific">Paramormyrops kingsleyae</name>
    <dbReference type="NCBI Taxonomy" id="1676925"/>
    <lineage>
        <taxon>Eukaryota</taxon>
        <taxon>Metazoa</taxon>
        <taxon>Chordata</taxon>
        <taxon>Craniata</taxon>
        <taxon>Vertebrata</taxon>
        <taxon>Euteleostomi</taxon>
        <taxon>Actinopterygii</taxon>
        <taxon>Neopterygii</taxon>
        <taxon>Teleostei</taxon>
        <taxon>Osteoglossocephala</taxon>
        <taxon>Osteoglossomorpha</taxon>
        <taxon>Osteoglossiformes</taxon>
        <taxon>Mormyridae</taxon>
        <taxon>Paramormyrops</taxon>
    </lineage>
</organism>
<dbReference type="Gene3D" id="1.20.1320.30">
    <property type="match status" value="1"/>
</dbReference>
<dbReference type="Gene3D" id="3.40.50.300">
    <property type="entry name" value="P-loop containing nucleotide triphosphate hydrolases"/>
    <property type="match status" value="2"/>
</dbReference>